<dbReference type="PANTHER" id="PTHR30273:SF2">
    <property type="entry name" value="PROTEIN FECR"/>
    <property type="match status" value="1"/>
</dbReference>
<dbReference type="RefSeq" id="WP_320186430.1">
    <property type="nucleotide sequence ID" value="NZ_CP138332.1"/>
</dbReference>
<dbReference type="InterPro" id="IPR006860">
    <property type="entry name" value="FecR"/>
</dbReference>
<keyword evidence="4" id="KW-1185">Reference proteome</keyword>
<dbReference type="Pfam" id="PF04773">
    <property type="entry name" value="FecR"/>
    <property type="match status" value="1"/>
</dbReference>
<dbReference type="PANTHER" id="PTHR30273">
    <property type="entry name" value="PERIPLASMIC SIGNAL SENSOR AND SIGMA FACTOR ACTIVATOR FECR-RELATED"/>
    <property type="match status" value="1"/>
</dbReference>
<protein>
    <submittedName>
        <fullName evidence="3">FecR family protein</fullName>
    </submittedName>
</protein>
<dbReference type="InterPro" id="IPR012373">
    <property type="entry name" value="Ferrdict_sens_TM"/>
</dbReference>
<reference evidence="4" key="1">
    <citation type="journal article" date="2019" name="Int. J. Syst. Evol. Microbiol.">
        <title>The Global Catalogue of Microorganisms (GCM) 10K type strain sequencing project: providing services to taxonomists for standard genome sequencing and annotation.</title>
        <authorList>
            <consortium name="The Broad Institute Genomics Platform"/>
            <consortium name="The Broad Institute Genome Sequencing Center for Infectious Disease"/>
            <person name="Wu L."/>
            <person name="Ma J."/>
        </authorList>
    </citation>
    <scope>NUCLEOTIDE SEQUENCE [LARGE SCALE GENOMIC DNA]</scope>
    <source>
        <strain evidence="4">KCTC 22814</strain>
    </source>
</reference>
<sequence>MANKNIDQYDDDNLHHLWDADQSTNRNPTEAQKKNMWRGINRATKTRGLRWSRLVAASITLFIALGLAMWLYQSKNNISSSDLLIVTAGNASKTILLPDSSTVILSDHSSLQYPKSFSNRDSRRVMLSGEAVFNIKHTGRGFIVESGKVETKVLGTIFKVTARKELLTQQVALYEGKVRVGKTGAEGSLLKPGDLWVFDSRTDRNEVRENKASRMDLHLTFDNTPLTEAIEQIQTLYQIEVVNKLSPLSEIPKISGTFYYSTAQQSLEELAFPFGLTINKVKEQRYEIEHRK</sequence>
<feature type="domain" description="FecR protein" evidence="2">
    <location>
        <begin position="85"/>
        <end position="179"/>
    </location>
</feature>
<organism evidence="3 4">
    <name type="scientific">Sphingobacterium bambusae</name>
    <dbReference type="NCBI Taxonomy" id="662858"/>
    <lineage>
        <taxon>Bacteria</taxon>
        <taxon>Pseudomonadati</taxon>
        <taxon>Bacteroidota</taxon>
        <taxon>Sphingobacteriia</taxon>
        <taxon>Sphingobacteriales</taxon>
        <taxon>Sphingobacteriaceae</taxon>
        <taxon>Sphingobacterium</taxon>
    </lineage>
</organism>
<dbReference type="PIRSF" id="PIRSF018266">
    <property type="entry name" value="FecR"/>
    <property type="match status" value="1"/>
</dbReference>
<keyword evidence="1" id="KW-1133">Transmembrane helix</keyword>
<dbReference type="Gene3D" id="3.55.50.30">
    <property type="match status" value="1"/>
</dbReference>
<keyword evidence="1" id="KW-0472">Membrane</keyword>
<evidence type="ECO:0000313" key="3">
    <source>
        <dbReference type="EMBL" id="MFD2969217.1"/>
    </source>
</evidence>
<evidence type="ECO:0000256" key="1">
    <source>
        <dbReference type="SAM" id="Phobius"/>
    </source>
</evidence>
<evidence type="ECO:0000313" key="4">
    <source>
        <dbReference type="Proteomes" id="UP001597525"/>
    </source>
</evidence>
<evidence type="ECO:0000259" key="2">
    <source>
        <dbReference type="Pfam" id="PF04773"/>
    </source>
</evidence>
<dbReference type="EMBL" id="JBHUPB010000012">
    <property type="protein sequence ID" value="MFD2969217.1"/>
    <property type="molecule type" value="Genomic_DNA"/>
</dbReference>
<name>A0ABW6BI94_9SPHI</name>
<dbReference type="Gene3D" id="2.60.120.1440">
    <property type="match status" value="1"/>
</dbReference>
<accession>A0ABW6BI94</accession>
<keyword evidence="1" id="KW-0812">Transmembrane</keyword>
<gene>
    <name evidence="3" type="ORF">ACFS7Y_17615</name>
</gene>
<comment type="caution">
    <text evidence="3">The sequence shown here is derived from an EMBL/GenBank/DDBJ whole genome shotgun (WGS) entry which is preliminary data.</text>
</comment>
<proteinExistence type="predicted"/>
<feature type="transmembrane region" description="Helical" evidence="1">
    <location>
        <begin position="51"/>
        <end position="72"/>
    </location>
</feature>
<dbReference type="Proteomes" id="UP001597525">
    <property type="component" value="Unassembled WGS sequence"/>
</dbReference>